<comment type="subcellular location">
    <subcellularLocation>
        <location evidence="1">Endomembrane system</location>
        <topology evidence="1">Multi-pass membrane protein</topology>
    </subcellularLocation>
</comment>
<dbReference type="PANTHER" id="PTHR13314:SF2">
    <property type="entry name" value="CALCIUM CHANNEL FLOWER HOMOLOG"/>
    <property type="match status" value="1"/>
</dbReference>
<dbReference type="Pfam" id="PF10233">
    <property type="entry name" value="Cg6151-P"/>
    <property type="match status" value="1"/>
</dbReference>
<protein>
    <submittedName>
        <fullName evidence="7">Calcium channel flower homolog</fullName>
    </submittedName>
</protein>
<feature type="transmembrane region" description="Helical" evidence="6">
    <location>
        <begin position="98"/>
        <end position="125"/>
    </location>
</feature>
<sequence length="164" mass="17581">MSDSAADVEKQTKDEGATWWCKLLARGIGVIAALIVGLTGVITLFSILHPICILSGCLMLGICCIMILLEAPFCCSFFESTKSISNWLTGRAYWQKGLLYIVVSIVPVAVCPGVTTFVGCVPPFATGVIYGLMSLGKKADRSEMMANARGGSTPQFDRFENETG</sequence>
<dbReference type="PANTHER" id="PTHR13314">
    <property type="entry name" value="CALCIUM CHANNEL FLOWER HOMOLOG"/>
    <property type="match status" value="1"/>
</dbReference>
<gene>
    <name evidence="7" type="primary">Cacfd1</name>
</gene>
<proteinExistence type="evidence at transcript level"/>
<dbReference type="EMBL" id="LR783528">
    <property type="protein sequence ID" value="CAB3227386.1"/>
    <property type="molecule type" value="mRNA"/>
</dbReference>
<feature type="transmembrane region" description="Helical" evidence="6">
    <location>
        <begin position="23"/>
        <end position="47"/>
    </location>
</feature>
<evidence type="ECO:0000313" key="7">
    <source>
        <dbReference type="EMBL" id="CAB3227386.1"/>
    </source>
</evidence>
<dbReference type="GO" id="GO:0016192">
    <property type="term" value="P:vesicle-mediated transport"/>
    <property type="evidence" value="ECO:0007669"/>
    <property type="project" value="TreeGrafter"/>
</dbReference>
<comment type="similarity">
    <text evidence="2">Belongs to the calcium channel flower family.</text>
</comment>
<evidence type="ECO:0000256" key="2">
    <source>
        <dbReference type="ARBA" id="ARBA00010023"/>
    </source>
</evidence>
<dbReference type="AlphaFoldDB" id="A0A6F9D8Q9"/>
<dbReference type="SMART" id="SM01077">
    <property type="entry name" value="Cg6151-P"/>
    <property type="match status" value="1"/>
</dbReference>
<keyword evidence="3 6" id="KW-0812">Transmembrane</keyword>
<evidence type="ECO:0000256" key="6">
    <source>
        <dbReference type="SAM" id="Phobius"/>
    </source>
</evidence>
<dbReference type="InterPro" id="IPR019365">
    <property type="entry name" value="TVP18/Ca-channel_flower"/>
</dbReference>
<accession>A0A6F9D8Q9</accession>
<evidence type="ECO:0000256" key="1">
    <source>
        <dbReference type="ARBA" id="ARBA00004127"/>
    </source>
</evidence>
<keyword evidence="5 6" id="KW-0472">Membrane</keyword>
<dbReference type="GO" id="GO:0016020">
    <property type="term" value="C:membrane"/>
    <property type="evidence" value="ECO:0007669"/>
    <property type="project" value="InterPro"/>
</dbReference>
<dbReference type="GO" id="GO:0012505">
    <property type="term" value="C:endomembrane system"/>
    <property type="evidence" value="ECO:0007669"/>
    <property type="project" value="UniProtKB-SubCell"/>
</dbReference>
<feature type="transmembrane region" description="Helical" evidence="6">
    <location>
        <begin position="53"/>
        <end position="78"/>
    </location>
</feature>
<evidence type="ECO:0000256" key="5">
    <source>
        <dbReference type="ARBA" id="ARBA00023136"/>
    </source>
</evidence>
<name>A0A6F9D8Q9_9ASCI</name>
<reference evidence="7" key="1">
    <citation type="submission" date="2020-04" db="EMBL/GenBank/DDBJ databases">
        <authorList>
            <person name="Neveu A P."/>
        </authorList>
    </citation>
    <scope>NUCLEOTIDE SEQUENCE</scope>
    <source>
        <tissue evidence="7">Whole embryo</tissue>
    </source>
</reference>
<evidence type="ECO:0000256" key="3">
    <source>
        <dbReference type="ARBA" id="ARBA00022692"/>
    </source>
</evidence>
<organism evidence="7">
    <name type="scientific">Phallusia mammillata</name>
    <dbReference type="NCBI Taxonomy" id="59560"/>
    <lineage>
        <taxon>Eukaryota</taxon>
        <taxon>Metazoa</taxon>
        <taxon>Chordata</taxon>
        <taxon>Tunicata</taxon>
        <taxon>Ascidiacea</taxon>
        <taxon>Phlebobranchia</taxon>
        <taxon>Ascidiidae</taxon>
        <taxon>Phallusia</taxon>
    </lineage>
</organism>
<keyword evidence="4 6" id="KW-1133">Transmembrane helix</keyword>
<evidence type="ECO:0000256" key="4">
    <source>
        <dbReference type="ARBA" id="ARBA00022989"/>
    </source>
</evidence>